<gene>
    <name evidence="3" type="ORF">PCOR1329_LOCUS54256</name>
</gene>
<name>A0ABN9V3F1_9DINO</name>
<evidence type="ECO:0000313" key="3">
    <source>
        <dbReference type="EMBL" id="CAK0867272.1"/>
    </source>
</evidence>
<evidence type="ECO:0000313" key="4">
    <source>
        <dbReference type="Proteomes" id="UP001189429"/>
    </source>
</evidence>
<comment type="caution">
    <text evidence="3">The sequence shown here is derived from an EMBL/GenBank/DDBJ whole genome shotgun (WGS) entry which is preliminary data.</text>
</comment>
<accession>A0ABN9V3F1</accession>
<proteinExistence type="predicted"/>
<dbReference type="EMBL" id="CAUYUJ010016627">
    <property type="protein sequence ID" value="CAK0867272.1"/>
    <property type="molecule type" value="Genomic_DNA"/>
</dbReference>
<evidence type="ECO:0000256" key="1">
    <source>
        <dbReference type="SAM" id="MobiDB-lite"/>
    </source>
</evidence>
<reference evidence="3" key="1">
    <citation type="submission" date="2023-10" db="EMBL/GenBank/DDBJ databases">
        <authorList>
            <person name="Chen Y."/>
            <person name="Shah S."/>
            <person name="Dougan E. K."/>
            <person name="Thang M."/>
            <person name="Chan C."/>
        </authorList>
    </citation>
    <scope>NUCLEOTIDE SEQUENCE [LARGE SCALE GENOMIC DNA]</scope>
</reference>
<feature type="compositionally biased region" description="Low complexity" evidence="1">
    <location>
        <begin position="302"/>
        <end position="322"/>
    </location>
</feature>
<feature type="region of interest" description="Disordered" evidence="1">
    <location>
        <begin position="284"/>
        <end position="341"/>
    </location>
</feature>
<keyword evidence="2" id="KW-0732">Signal</keyword>
<keyword evidence="4" id="KW-1185">Reference proteome</keyword>
<dbReference type="Proteomes" id="UP001189429">
    <property type="component" value="Unassembled WGS sequence"/>
</dbReference>
<evidence type="ECO:0000256" key="2">
    <source>
        <dbReference type="SAM" id="SignalP"/>
    </source>
</evidence>
<organism evidence="3 4">
    <name type="scientific">Prorocentrum cordatum</name>
    <dbReference type="NCBI Taxonomy" id="2364126"/>
    <lineage>
        <taxon>Eukaryota</taxon>
        <taxon>Sar</taxon>
        <taxon>Alveolata</taxon>
        <taxon>Dinophyceae</taxon>
        <taxon>Prorocentrales</taxon>
        <taxon>Prorocentraceae</taxon>
        <taxon>Prorocentrum</taxon>
    </lineage>
</organism>
<protein>
    <submittedName>
        <fullName evidence="3">Uncharacterized protein</fullName>
    </submittedName>
</protein>
<feature type="compositionally biased region" description="Pro residues" evidence="1">
    <location>
        <begin position="284"/>
        <end position="301"/>
    </location>
</feature>
<feature type="signal peptide" evidence="2">
    <location>
        <begin position="1"/>
        <end position="21"/>
    </location>
</feature>
<sequence length="493" mass="51847">MPIKTMTAALTLAMTVATSAGVDTCRAHDGVTMMQLSAVSEASEKLVAPVSVSHAPPPTTRNRAMAKLRKELPHCPSPHPERGYLIARIKKNDPTGYYCSKWTGAFTATSASATCKADDAVINDMIALAGHENVVFKVVMDDEATLPRHYKFTSASQQYSSENIPMDDVCVSEYSPTGPWTCGKSSITDNSPVFCGLTTARYPGPYCQNSDPQVQALHPGYTGTDDGYKGYGHAWRFSDRCNNKHGSASMYEAYMMLKCTASEDCYDGSTCVGGFCIAAAPTPASTPAPTAPTPSPTPAPTAAPTTSPTSSPTTPAPTAAPAAPSPPSGAGAGASAVGDPHLQNIHGERFDLMRAGKHVLINIPRGTGADSALLRVQADARQLGGQCADMYFQQINVTGSWAEARKAGGLHYSVSQQDVKTPGWLGFGNVELKVVHGRTLGGLLYLNFYVKHLSRAGFAVGGLLGEDDHQEVSIPATSCAHRMALVAGGDSSD</sequence>
<feature type="chain" id="PRO_5047042336" evidence="2">
    <location>
        <begin position="22"/>
        <end position="493"/>
    </location>
</feature>